<dbReference type="InterPro" id="IPR011765">
    <property type="entry name" value="Pept_M16_N"/>
</dbReference>
<protein>
    <recommendedName>
        <fullName evidence="5">mitochondrial processing peptidase</fullName>
        <ecNumber evidence="5">3.4.24.64</ecNumber>
    </recommendedName>
    <alternativeName>
        <fullName evidence="13">Beta-MPP</fullName>
    </alternativeName>
</protein>
<evidence type="ECO:0000256" key="14">
    <source>
        <dbReference type="RuleBase" id="RU004447"/>
    </source>
</evidence>
<evidence type="ECO:0000256" key="5">
    <source>
        <dbReference type="ARBA" id="ARBA00012299"/>
    </source>
</evidence>
<dbReference type="Pfam" id="PF05193">
    <property type="entry name" value="Peptidase_M16_C"/>
    <property type="match status" value="1"/>
</dbReference>
<evidence type="ECO:0000256" key="1">
    <source>
        <dbReference type="ARBA" id="ARBA00001098"/>
    </source>
</evidence>
<feature type="region of interest" description="Disordered" evidence="15">
    <location>
        <begin position="22"/>
        <end position="56"/>
    </location>
</feature>
<dbReference type="PANTHER" id="PTHR11851:SF196">
    <property type="entry name" value="MITOCHONDRIAL-PROCESSING PEPTIDASE SUBUNIT BETA MITOCHONDRIAL"/>
    <property type="match status" value="1"/>
</dbReference>
<evidence type="ECO:0000313" key="18">
    <source>
        <dbReference type="EMBL" id="KAK1313628.1"/>
    </source>
</evidence>
<dbReference type="GO" id="GO:0046872">
    <property type="term" value="F:metal ion binding"/>
    <property type="evidence" value="ECO:0007669"/>
    <property type="project" value="UniProtKB-KW"/>
</dbReference>
<keyword evidence="8" id="KW-0378">Hydrolase</keyword>
<name>A0AAV9EN35_ACOCL</name>
<evidence type="ECO:0000259" key="16">
    <source>
        <dbReference type="Pfam" id="PF00675"/>
    </source>
</evidence>
<dbReference type="GO" id="GO:0005759">
    <property type="term" value="C:mitochondrial matrix"/>
    <property type="evidence" value="ECO:0007669"/>
    <property type="project" value="UniProtKB-ARBA"/>
</dbReference>
<proteinExistence type="inferred from homology"/>
<evidence type="ECO:0000256" key="11">
    <source>
        <dbReference type="ARBA" id="ARBA00023049"/>
    </source>
</evidence>
<keyword evidence="10" id="KW-0809">Transit peptide</keyword>
<dbReference type="FunFam" id="3.30.830.10:FF:000001">
    <property type="entry name" value="Mitochondrial-processing peptidase subunit beta, mitochondrial"/>
    <property type="match status" value="1"/>
</dbReference>
<dbReference type="FunFam" id="3.30.830.10:FF:000002">
    <property type="entry name" value="Mitochondrial-processing peptidase subunit beta"/>
    <property type="match status" value="1"/>
</dbReference>
<comment type="catalytic activity">
    <reaction evidence="1">
        <text>Release of N-terminal transit peptides from precursor proteins imported into the mitochondrion, typically with Arg in position P2.</text>
        <dbReference type="EC" id="3.4.24.64"/>
    </reaction>
</comment>
<dbReference type="GO" id="GO:0006508">
    <property type="term" value="P:proteolysis"/>
    <property type="evidence" value="ECO:0007669"/>
    <property type="project" value="UniProtKB-KW"/>
</dbReference>
<comment type="caution">
    <text evidence="18">The sequence shown here is derived from an EMBL/GenBank/DDBJ whole genome shotgun (WGS) entry which is preliminary data.</text>
</comment>
<dbReference type="Proteomes" id="UP001180020">
    <property type="component" value="Unassembled WGS sequence"/>
</dbReference>
<dbReference type="InterPro" id="IPR050361">
    <property type="entry name" value="MPP/UQCRC_Complex"/>
</dbReference>
<dbReference type="Gene3D" id="3.30.830.10">
    <property type="entry name" value="Metalloenzyme, LuxS/M16 peptidase-like"/>
    <property type="match status" value="2"/>
</dbReference>
<evidence type="ECO:0000256" key="12">
    <source>
        <dbReference type="ARBA" id="ARBA00023128"/>
    </source>
</evidence>
<dbReference type="SUPFAM" id="SSF63411">
    <property type="entry name" value="LuxS/MPP-like metallohydrolase"/>
    <property type="match status" value="2"/>
</dbReference>
<dbReference type="PROSITE" id="PS00143">
    <property type="entry name" value="INSULINASE"/>
    <property type="match status" value="1"/>
</dbReference>
<comment type="cofactor">
    <cofactor evidence="2">
        <name>Zn(2+)</name>
        <dbReference type="ChEBI" id="CHEBI:29105"/>
    </cofactor>
</comment>
<evidence type="ECO:0000256" key="4">
    <source>
        <dbReference type="ARBA" id="ARBA00007261"/>
    </source>
</evidence>
<evidence type="ECO:0000256" key="13">
    <source>
        <dbReference type="ARBA" id="ARBA00031018"/>
    </source>
</evidence>
<evidence type="ECO:0000256" key="9">
    <source>
        <dbReference type="ARBA" id="ARBA00022833"/>
    </source>
</evidence>
<evidence type="ECO:0000256" key="6">
    <source>
        <dbReference type="ARBA" id="ARBA00022670"/>
    </source>
</evidence>
<reference evidence="18" key="2">
    <citation type="submission" date="2023-06" db="EMBL/GenBank/DDBJ databases">
        <authorList>
            <person name="Ma L."/>
            <person name="Liu K.-W."/>
            <person name="Li Z."/>
            <person name="Hsiao Y.-Y."/>
            <person name="Qi Y."/>
            <person name="Fu T."/>
            <person name="Tang G."/>
            <person name="Zhang D."/>
            <person name="Sun W.-H."/>
            <person name="Liu D.-K."/>
            <person name="Li Y."/>
            <person name="Chen G.-Z."/>
            <person name="Liu X.-D."/>
            <person name="Liao X.-Y."/>
            <person name="Jiang Y.-T."/>
            <person name="Yu X."/>
            <person name="Hao Y."/>
            <person name="Huang J."/>
            <person name="Zhao X.-W."/>
            <person name="Ke S."/>
            <person name="Chen Y.-Y."/>
            <person name="Wu W.-L."/>
            <person name="Hsu J.-L."/>
            <person name="Lin Y.-F."/>
            <person name="Huang M.-D."/>
            <person name="Li C.-Y."/>
            <person name="Huang L."/>
            <person name="Wang Z.-W."/>
            <person name="Zhao X."/>
            <person name="Zhong W.-Y."/>
            <person name="Peng D.-H."/>
            <person name="Ahmad S."/>
            <person name="Lan S."/>
            <person name="Zhang J.-S."/>
            <person name="Tsai W.-C."/>
            <person name="Van De Peer Y."/>
            <person name="Liu Z.-J."/>
        </authorList>
    </citation>
    <scope>NUCLEOTIDE SEQUENCE</scope>
    <source>
        <strain evidence="18">CP</strain>
        <tissue evidence="18">Leaves</tissue>
    </source>
</reference>
<feature type="domain" description="Peptidase M16 C-terminal" evidence="17">
    <location>
        <begin position="229"/>
        <end position="415"/>
    </location>
</feature>
<evidence type="ECO:0000313" key="19">
    <source>
        <dbReference type="Proteomes" id="UP001180020"/>
    </source>
</evidence>
<comment type="subcellular location">
    <subcellularLocation>
        <location evidence="3">Mitochondrion</location>
    </subcellularLocation>
</comment>
<evidence type="ECO:0000256" key="7">
    <source>
        <dbReference type="ARBA" id="ARBA00022723"/>
    </source>
</evidence>
<dbReference type="EC" id="3.4.24.64" evidence="5"/>
<evidence type="ECO:0000256" key="10">
    <source>
        <dbReference type="ARBA" id="ARBA00022946"/>
    </source>
</evidence>
<comment type="similarity">
    <text evidence="4 14">Belongs to the peptidase M16 family.</text>
</comment>
<keyword evidence="19" id="KW-1185">Reference proteome</keyword>
<dbReference type="InterPro" id="IPR007863">
    <property type="entry name" value="Peptidase_M16_C"/>
</dbReference>
<keyword evidence="7" id="KW-0479">Metal-binding</keyword>
<reference evidence="18" key="1">
    <citation type="journal article" date="2023" name="Nat. Commun.">
        <title>Diploid and tetraploid genomes of Acorus and the evolution of monocots.</title>
        <authorList>
            <person name="Ma L."/>
            <person name="Liu K.W."/>
            <person name="Li Z."/>
            <person name="Hsiao Y.Y."/>
            <person name="Qi Y."/>
            <person name="Fu T."/>
            <person name="Tang G.D."/>
            <person name="Zhang D."/>
            <person name="Sun W.H."/>
            <person name="Liu D.K."/>
            <person name="Li Y."/>
            <person name="Chen G.Z."/>
            <person name="Liu X.D."/>
            <person name="Liao X.Y."/>
            <person name="Jiang Y.T."/>
            <person name="Yu X."/>
            <person name="Hao Y."/>
            <person name="Huang J."/>
            <person name="Zhao X.W."/>
            <person name="Ke S."/>
            <person name="Chen Y.Y."/>
            <person name="Wu W.L."/>
            <person name="Hsu J.L."/>
            <person name="Lin Y.F."/>
            <person name="Huang M.D."/>
            <person name="Li C.Y."/>
            <person name="Huang L."/>
            <person name="Wang Z.W."/>
            <person name="Zhao X."/>
            <person name="Zhong W.Y."/>
            <person name="Peng D.H."/>
            <person name="Ahmad S."/>
            <person name="Lan S."/>
            <person name="Zhang J.S."/>
            <person name="Tsai W.C."/>
            <person name="Van de Peer Y."/>
            <person name="Liu Z.J."/>
        </authorList>
    </citation>
    <scope>NUCLEOTIDE SEQUENCE</scope>
    <source>
        <strain evidence="18">CP</strain>
    </source>
</reference>
<evidence type="ECO:0000256" key="8">
    <source>
        <dbReference type="ARBA" id="ARBA00022801"/>
    </source>
</evidence>
<evidence type="ECO:0000256" key="2">
    <source>
        <dbReference type="ARBA" id="ARBA00001947"/>
    </source>
</evidence>
<evidence type="ECO:0000256" key="15">
    <source>
        <dbReference type="SAM" id="MobiDB-lite"/>
    </source>
</evidence>
<dbReference type="InterPro" id="IPR011249">
    <property type="entry name" value="Metalloenz_LuxS/M16"/>
</dbReference>
<dbReference type="InterPro" id="IPR001431">
    <property type="entry name" value="Pept_M16_Zn_BS"/>
</dbReference>
<evidence type="ECO:0000256" key="3">
    <source>
        <dbReference type="ARBA" id="ARBA00004173"/>
    </source>
</evidence>
<gene>
    <name evidence="18" type="ORF">QJS10_CPA06g01079</name>
</gene>
<organism evidence="18 19">
    <name type="scientific">Acorus calamus</name>
    <name type="common">Sweet flag</name>
    <dbReference type="NCBI Taxonomy" id="4465"/>
    <lineage>
        <taxon>Eukaryota</taxon>
        <taxon>Viridiplantae</taxon>
        <taxon>Streptophyta</taxon>
        <taxon>Embryophyta</taxon>
        <taxon>Tracheophyta</taxon>
        <taxon>Spermatophyta</taxon>
        <taxon>Magnoliopsida</taxon>
        <taxon>Liliopsida</taxon>
        <taxon>Acoraceae</taxon>
        <taxon>Acorus</taxon>
    </lineage>
</organism>
<feature type="domain" description="Peptidase M16 N-terminal" evidence="16">
    <location>
        <begin position="76"/>
        <end position="223"/>
    </location>
</feature>
<keyword evidence="12" id="KW-0496">Mitochondrion</keyword>
<dbReference type="PANTHER" id="PTHR11851">
    <property type="entry name" value="METALLOPROTEASE"/>
    <property type="match status" value="1"/>
</dbReference>
<dbReference type="Pfam" id="PF00675">
    <property type="entry name" value="Peptidase_M16"/>
    <property type="match status" value="1"/>
</dbReference>
<dbReference type="EMBL" id="JAUJYO010000006">
    <property type="protein sequence ID" value="KAK1313628.1"/>
    <property type="molecule type" value="Genomic_DNA"/>
</dbReference>
<keyword evidence="11" id="KW-0482">Metalloprotease</keyword>
<sequence length="498" mass="55584">MAWPYRLCRRFKSLSSTIRSQRFSVSTHPKLPEDSSTIDPRSLLHSAPDPKPSDHSPFLLFPKTHISTLPNGIRIATQTSPPHAQTTATVGVWIDAGSRFETPETNGTAHFLEHMIFKGTRRRTARGLEEEIEDMGARLNAYTSREQTTFYANVLREDVPVAVDILADILQNSTFSEQAIRRERDVILREMEEVQGQTEEVIFDHLHSVAFRDSLLGNTILGPPENIRSISRNNLYQYISTHYTSPRMVVSASGAVEHDEIVSLVERLFKDFSMDPTSAAELVDRSPAIFTGSEVRLENNDMPIAHWAIAFKGSAWADPNSIPIMVIQSLLGSWCRSIGVGNCSGSQLARRVSTLGLAESIMAFNTNYCDTGLFGIYATATPDCLGDLSCVIMEELRRLACQVSDAEVIRARNQLKSALLLHIDGTSAVAENNGRQLLTYGRIVQFQEYFTRIDAVDAATIKEMARDMLIGKDVAIAAMGPIHQLPPYEWFRSQTYMK</sequence>
<dbReference type="GO" id="GO:0004222">
    <property type="term" value="F:metalloendopeptidase activity"/>
    <property type="evidence" value="ECO:0007669"/>
    <property type="project" value="UniProtKB-EC"/>
</dbReference>
<keyword evidence="9" id="KW-0862">Zinc</keyword>
<evidence type="ECO:0000259" key="17">
    <source>
        <dbReference type="Pfam" id="PF05193"/>
    </source>
</evidence>
<keyword evidence="6" id="KW-0645">Protease</keyword>
<dbReference type="AlphaFoldDB" id="A0AAV9EN35"/>
<accession>A0AAV9EN35</accession>